<protein>
    <submittedName>
        <fullName evidence="2">Uncharacterized protein</fullName>
    </submittedName>
</protein>
<dbReference type="Proteomes" id="UP000828251">
    <property type="component" value="Unassembled WGS sequence"/>
</dbReference>
<feature type="compositionally biased region" description="Basic and acidic residues" evidence="1">
    <location>
        <begin position="58"/>
        <end position="79"/>
    </location>
</feature>
<reference evidence="2 3" key="1">
    <citation type="journal article" date="2021" name="Plant Biotechnol. J.">
        <title>Multi-omics assisted identification of the key and species-specific regulatory components of drought-tolerant mechanisms in Gossypium stocksii.</title>
        <authorList>
            <person name="Yu D."/>
            <person name="Ke L."/>
            <person name="Zhang D."/>
            <person name="Wu Y."/>
            <person name="Sun Y."/>
            <person name="Mei J."/>
            <person name="Sun J."/>
            <person name="Sun Y."/>
        </authorList>
    </citation>
    <scope>NUCLEOTIDE SEQUENCE [LARGE SCALE GENOMIC DNA]</scope>
    <source>
        <strain evidence="3">cv. E1</strain>
        <tissue evidence="2">Leaf</tissue>
    </source>
</reference>
<name>A0A9D4AJJ8_9ROSI</name>
<dbReference type="EMBL" id="JAIQCV010000002">
    <property type="protein sequence ID" value="KAH1122586.1"/>
    <property type="molecule type" value="Genomic_DNA"/>
</dbReference>
<accession>A0A9D4AJJ8</accession>
<feature type="compositionally biased region" description="Acidic residues" evidence="1">
    <location>
        <begin position="80"/>
        <end position="100"/>
    </location>
</feature>
<proteinExistence type="predicted"/>
<evidence type="ECO:0000256" key="1">
    <source>
        <dbReference type="SAM" id="MobiDB-lite"/>
    </source>
</evidence>
<sequence length="100" mass="11574">QHSRIDFDLNVCWEDQSSCGWSLQTPKNPKYSKCSYNVPIPCPDLEIHPEVLATIEDRKEGSDNEKQFDHEEQSEHDIEYLSDPDLDDIPEDIDDEGPIE</sequence>
<evidence type="ECO:0000313" key="2">
    <source>
        <dbReference type="EMBL" id="KAH1122586.1"/>
    </source>
</evidence>
<evidence type="ECO:0000313" key="3">
    <source>
        <dbReference type="Proteomes" id="UP000828251"/>
    </source>
</evidence>
<gene>
    <name evidence="2" type="ORF">J1N35_005746</name>
</gene>
<organism evidence="2 3">
    <name type="scientific">Gossypium stocksii</name>
    <dbReference type="NCBI Taxonomy" id="47602"/>
    <lineage>
        <taxon>Eukaryota</taxon>
        <taxon>Viridiplantae</taxon>
        <taxon>Streptophyta</taxon>
        <taxon>Embryophyta</taxon>
        <taxon>Tracheophyta</taxon>
        <taxon>Spermatophyta</taxon>
        <taxon>Magnoliopsida</taxon>
        <taxon>eudicotyledons</taxon>
        <taxon>Gunneridae</taxon>
        <taxon>Pentapetalae</taxon>
        <taxon>rosids</taxon>
        <taxon>malvids</taxon>
        <taxon>Malvales</taxon>
        <taxon>Malvaceae</taxon>
        <taxon>Malvoideae</taxon>
        <taxon>Gossypium</taxon>
    </lineage>
</organism>
<keyword evidence="3" id="KW-1185">Reference proteome</keyword>
<feature type="non-terminal residue" evidence="2">
    <location>
        <position position="100"/>
    </location>
</feature>
<comment type="caution">
    <text evidence="2">The sequence shown here is derived from an EMBL/GenBank/DDBJ whole genome shotgun (WGS) entry which is preliminary data.</text>
</comment>
<dbReference type="AlphaFoldDB" id="A0A9D4AJJ8"/>
<feature type="region of interest" description="Disordered" evidence="1">
    <location>
        <begin position="58"/>
        <end position="100"/>
    </location>
</feature>
<feature type="non-terminal residue" evidence="2">
    <location>
        <position position="1"/>
    </location>
</feature>